<evidence type="ECO:0000259" key="9">
    <source>
        <dbReference type="Pfam" id="PF04095"/>
    </source>
</evidence>
<dbReference type="Proteomes" id="UP001595616">
    <property type="component" value="Unassembled WGS sequence"/>
</dbReference>
<evidence type="ECO:0000313" key="11">
    <source>
        <dbReference type="EMBL" id="MFC3809228.1"/>
    </source>
</evidence>
<dbReference type="PANTHER" id="PTHR43816">
    <property type="entry name" value="NICOTINAMIDE PHOSPHORIBOSYLTRANSFERASE"/>
    <property type="match status" value="1"/>
</dbReference>
<dbReference type="InterPro" id="IPR016471">
    <property type="entry name" value="Nicotinamide_PRibTrfase"/>
</dbReference>
<dbReference type="SUPFAM" id="SSF51690">
    <property type="entry name" value="Nicotinate/Quinolinate PRTase C-terminal domain-like"/>
    <property type="match status" value="1"/>
</dbReference>
<dbReference type="InterPro" id="IPR041529">
    <property type="entry name" value="DUF5598"/>
</dbReference>
<feature type="domain" description="Nicotinate/nicotinamide phosphoribosyltransferase" evidence="9">
    <location>
        <begin position="181"/>
        <end position="466"/>
    </location>
</feature>
<gene>
    <name evidence="11" type="ORF">ACFOOI_01060</name>
</gene>
<proteinExistence type="inferred from homology"/>
<evidence type="ECO:0000256" key="3">
    <source>
        <dbReference type="ARBA" id="ARBA00022676"/>
    </source>
</evidence>
<evidence type="ECO:0000256" key="8">
    <source>
        <dbReference type="ARBA" id="ARBA00047835"/>
    </source>
</evidence>
<dbReference type="GO" id="GO:0016757">
    <property type="term" value="F:glycosyltransferase activity"/>
    <property type="evidence" value="ECO:0007669"/>
    <property type="project" value="UniProtKB-KW"/>
</dbReference>
<reference evidence="12" key="1">
    <citation type="journal article" date="2019" name="Int. J. Syst. Evol. Microbiol.">
        <title>The Global Catalogue of Microorganisms (GCM) 10K type strain sequencing project: providing services to taxonomists for standard genome sequencing and annotation.</title>
        <authorList>
            <consortium name="The Broad Institute Genomics Platform"/>
            <consortium name="The Broad Institute Genome Sequencing Center for Infectious Disease"/>
            <person name="Wu L."/>
            <person name="Ma J."/>
        </authorList>
    </citation>
    <scope>NUCLEOTIDE SEQUENCE [LARGE SCALE GENOMIC DNA]</scope>
    <source>
        <strain evidence="12">CECT 7956</strain>
    </source>
</reference>
<dbReference type="Pfam" id="PF04095">
    <property type="entry name" value="NAPRTase"/>
    <property type="match status" value="1"/>
</dbReference>
<sequence length="482" mass="54593">MNPLLLTDGYKVDHRRQYPDGTTLVYSNWTPRKSRIEGVEKVVFFGLQYFIKKYILEDFETHFFNQPKEKVVAEYSRLINNYLGENQVGTKHIEDLHDLGYIPMVIKALPEGACVPIRIPMFTMYNTLPEFFWLTNYFETLVSAVVWMPCTSATIAKQYRKVLDKFANETSSVPEFVDWQGHDFSMRGMAGIEASLISACGHLLSFSGTDTIPAISFLEHYYNANSNNELIGGSVSATEHSVMCMGTIEDEIGTFRRLICEVYPKGIVSIVSDTWDLWKVLTVYMPELKNEILNRNGKVVIRPDSGDPVDIICGNPNGINENERKGVIELLWETFGGSVNSKGFKELDSHIGAIYGDSITVDRATQICERLKLKGFSSTNVVLGIGSYTYQYNTRDTFGFAMKATYGEVNGEGREIFKDPITDDGTKKSAKGLMRIDLANETYVLTDQVTWNEEEQGELKEVFRDGKLLLDQTLSEIRLRLK</sequence>
<dbReference type="EC" id="2.4.2.12" evidence="6"/>
<dbReference type="InterPro" id="IPR036068">
    <property type="entry name" value="Nicotinate_pribotase-like_C"/>
</dbReference>
<dbReference type="Pfam" id="PF18127">
    <property type="entry name" value="NAMPT_N"/>
    <property type="match status" value="1"/>
</dbReference>
<comment type="catalytic activity">
    <reaction evidence="8">
        <text>beta-nicotinamide D-ribonucleotide + diphosphate = 5-phospho-alpha-D-ribose 1-diphosphate + nicotinamide + H(+)</text>
        <dbReference type="Rhea" id="RHEA:16149"/>
        <dbReference type="ChEBI" id="CHEBI:14649"/>
        <dbReference type="ChEBI" id="CHEBI:15378"/>
        <dbReference type="ChEBI" id="CHEBI:17154"/>
        <dbReference type="ChEBI" id="CHEBI:33019"/>
        <dbReference type="ChEBI" id="CHEBI:58017"/>
        <dbReference type="EC" id="2.4.2.12"/>
    </reaction>
    <physiologicalReaction direction="right-to-left" evidence="8">
        <dbReference type="Rhea" id="RHEA:16151"/>
    </physiologicalReaction>
</comment>
<dbReference type="NCBIfam" id="NF006629">
    <property type="entry name" value="PRK09198.1"/>
    <property type="match status" value="1"/>
</dbReference>
<comment type="similarity">
    <text evidence="1">Belongs to the NAPRTase family.</text>
</comment>
<dbReference type="Gene3D" id="3.20.20.70">
    <property type="entry name" value="Aldolase class I"/>
    <property type="match status" value="1"/>
</dbReference>
<accession>A0ABV7YSQ4</accession>
<keyword evidence="3 11" id="KW-0328">Glycosyltransferase</keyword>
<comment type="caution">
    <text evidence="11">The sequence shown here is derived from an EMBL/GenBank/DDBJ whole genome shotgun (WGS) entry which is preliminary data.</text>
</comment>
<keyword evidence="12" id="KW-1185">Reference proteome</keyword>
<dbReference type="CDD" id="cd01569">
    <property type="entry name" value="PBEF_like"/>
    <property type="match status" value="1"/>
</dbReference>
<evidence type="ECO:0000256" key="2">
    <source>
        <dbReference type="ARBA" id="ARBA00022642"/>
    </source>
</evidence>
<keyword evidence="4" id="KW-0808">Transferase</keyword>
<name>A0ABV7YSQ4_9BACT</name>
<dbReference type="GO" id="GO:0004516">
    <property type="term" value="F:nicotinate phosphoribosyltransferase activity"/>
    <property type="evidence" value="ECO:0007669"/>
    <property type="project" value="UniProtKB-EC"/>
</dbReference>
<keyword evidence="11" id="KW-0436">Ligase</keyword>
<evidence type="ECO:0000256" key="5">
    <source>
        <dbReference type="ARBA" id="ARBA00035007"/>
    </source>
</evidence>
<keyword evidence="2" id="KW-0662">Pyridine nucleotide biosynthesis</keyword>
<feature type="domain" description="Nicotinamide phosphoribosyltransferase N-terminal" evidence="10">
    <location>
        <begin position="4"/>
        <end position="56"/>
    </location>
</feature>
<evidence type="ECO:0000259" key="10">
    <source>
        <dbReference type="Pfam" id="PF18127"/>
    </source>
</evidence>
<evidence type="ECO:0000256" key="4">
    <source>
        <dbReference type="ARBA" id="ARBA00022679"/>
    </source>
</evidence>
<dbReference type="RefSeq" id="WP_379834008.1">
    <property type="nucleotide sequence ID" value="NZ_JBHRYQ010000001.1"/>
</dbReference>
<dbReference type="PANTHER" id="PTHR43816:SF1">
    <property type="entry name" value="NICOTINAMIDE PHOSPHORIBOSYLTRANSFERASE"/>
    <property type="match status" value="1"/>
</dbReference>
<dbReference type="InterPro" id="IPR013785">
    <property type="entry name" value="Aldolase_TIM"/>
</dbReference>
<protein>
    <recommendedName>
        <fullName evidence="7">Nicotinamide phosphoribosyltransferase</fullName>
        <ecNumber evidence="6">2.4.2.12</ecNumber>
    </recommendedName>
</protein>
<dbReference type="InterPro" id="IPR041525">
    <property type="entry name" value="N/Namide_PRibTrfase"/>
</dbReference>
<evidence type="ECO:0000256" key="7">
    <source>
        <dbReference type="ARBA" id="ARBA00035036"/>
    </source>
</evidence>
<evidence type="ECO:0000256" key="6">
    <source>
        <dbReference type="ARBA" id="ARBA00035024"/>
    </source>
</evidence>
<dbReference type="PIRSF" id="PIRSF005943">
    <property type="entry name" value="NMPRT"/>
    <property type="match status" value="1"/>
</dbReference>
<dbReference type="EMBL" id="JBHRYQ010000001">
    <property type="protein sequence ID" value="MFC3809228.1"/>
    <property type="molecule type" value="Genomic_DNA"/>
</dbReference>
<evidence type="ECO:0000313" key="12">
    <source>
        <dbReference type="Proteomes" id="UP001595616"/>
    </source>
</evidence>
<evidence type="ECO:0000256" key="1">
    <source>
        <dbReference type="ARBA" id="ARBA00010897"/>
    </source>
</evidence>
<organism evidence="11 12">
    <name type="scientific">Lacihabitans lacunae</name>
    <dbReference type="NCBI Taxonomy" id="1028214"/>
    <lineage>
        <taxon>Bacteria</taxon>
        <taxon>Pseudomonadati</taxon>
        <taxon>Bacteroidota</taxon>
        <taxon>Cytophagia</taxon>
        <taxon>Cytophagales</taxon>
        <taxon>Leadbetterellaceae</taxon>
        <taxon>Lacihabitans</taxon>
    </lineage>
</organism>
<comment type="pathway">
    <text evidence="5">Cofactor biosynthesis; NAD(+) biosynthesis; nicotinamide D-ribonucleotide from 5-phospho-alpha-D-ribose 1-diphosphate and nicotinamide: step 1/1.</text>
</comment>